<evidence type="ECO:0000256" key="3">
    <source>
        <dbReference type="PROSITE-ProRule" id="PRU00169"/>
    </source>
</evidence>
<keyword evidence="1" id="KW-0597">Phosphoprotein</keyword>
<comment type="caution">
    <text evidence="3">Lacks conserved residue(s) required for the propagation of feature annotation.</text>
</comment>
<evidence type="ECO:0000256" key="2">
    <source>
        <dbReference type="ARBA" id="ARBA00023012"/>
    </source>
</evidence>
<dbReference type="Pfam" id="PF00072">
    <property type="entry name" value="Response_reg"/>
    <property type="match status" value="1"/>
</dbReference>
<keyword evidence="2" id="KW-0902">Two-component regulatory system</keyword>
<dbReference type="InterPro" id="IPR011006">
    <property type="entry name" value="CheY-like_superfamily"/>
</dbReference>
<name>A0A974SP07_9RHOO</name>
<evidence type="ECO:0000256" key="1">
    <source>
        <dbReference type="ARBA" id="ARBA00022553"/>
    </source>
</evidence>
<sequence>MHSAPIFPGSLPSAPSRRRTPWQDDLLAQMLARHAGKRILIADASPADRHRLFDLLRDARLELDFALDGADAVTRASDAPPCAILINPRLPVMDGLTASRVLRSLPFGRQLPIIAVSDEVLDDVSVRCFVAGIDDIVAKPLVADALHRCLLRWLDRRAVAAAPVWGAPARRTG</sequence>
<dbReference type="SUPFAM" id="SSF52172">
    <property type="entry name" value="CheY-like"/>
    <property type="match status" value="1"/>
</dbReference>
<dbReference type="CDD" id="cd17546">
    <property type="entry name" value="REC_hyHK_CKI1_RcsC-like"/>
    <property type="match status" value="1"/>
</dbReference>
<feature type="domain" description="Response regulatory" evidence="4">
    <location>
        <begin position="38"/>
        <end position="154"/>
    </location>
</feature>
<reference evidence="5" key="1">
    <citation type="submission" date="2020-11" db="EMBL/GenBank/DDBJ databases">
        <title>Azospira restricta DSM 18626 genome sequence.</title>
        <authorList>
            <person name="Moe W.M."/>
        </authorList>
    </citation>
    <scope>NUCLEOTIDE SEQUENCE</scope>
    <source>
        <strain evidence="5">DSM 18626</strain>
    </source>
</reference>
<dbReference type="Proteomes" id="UP000663444">
    <property type="component" value="Chromosome"/>
</dbReference>
<gene>
    <name evidence="5" type="ORF">IWH25_00085</name>
</gene>
<evidence type="ECO:0000259" key="4">
    <source>
        <dbReference type="PROSITE" id="PS50110"/>
    </source>
</evidence>
<dbReference type="GO" id="GO:0000160">
    <property type="term" value="P:phosphorelay signal transduction system"/>
    <property type="evidence" value="ECO:0007669"/>
    <property type="project" value="UniProtKB-KW"/>
</dbReference>
<evidence type="ECO:0000313" key="6">
    <source>
        <dbReference type="Proteomes" id="UP000663444"/>
    </source>
</evidence>
<dbReference type="AlphaFoldDB" id="A0A974SP07"/>
<protein>
    <submittedName>
        <fullName evidence="5">Response regulator</fullName>
    </submittedName>
</protein>
<dbReference type="RefSeq" id="WP_203387330.1">
    <property type="nucleotide sequence ID" value="NZ_CP064781.1"/>
</dbReference>
<dbReference type="PANTHER" id="PTHR45339">
    <property type="entry name" value="HYBRID SIGNAL TRANSDUCTION HISTIDINE KINASE J"/>
    <property type="match status" value="1"/>
</dbReference>
<organism evidence="5 6">
    <name type="scientific">Azospira restricta</name>
    <dbReference type="NCBI Taxonomy" id="404405"/>
    <lineage>
        <taxon>Bacteria</taxon>
        <taxon>Pseudomonadati</taxon>
        <taxon>Pseudomonadota</taxon>
        <taxon>Betaproteobacteria</taxon>
        <taxon>Rhodocyclales</taxon>
        <taxon>Rhodocyclaceae</taxon>
        <taxon>Azospira</taxon>
    </lineage>
</organism>
<dbReference type="SMART" id="SM00448">
    <property type="entry name" value="REC"/>
    <property type="match status" value="1"/>
</dbReference>
<dbReference type="KEGG" id="ares:IWH25_00085"/>
<dbReference type="InterPro" id="IPR001789">
    <property type="entry name" value="Sig_transdc_resp-reg_receiver"/>
</dbReference>
<accession>A0A974SP07</accession>
<dbReference type="EMBL" id="CP064781">
    <property type="protein sequence ID" value="QRJ63796.1"/>
    <property type="molecule type" value="Genomic_DNA"/>
</dbReference>
<keyword evidence="6" id="KW-1185">Reference proteome</keyword>
<evidence type="ECO:0000313" key="5">
    <source>
        <dbReference type="EMBL" id="QRJ63796.1"/>
    </source>
</evidence>
<dbReference type="PANTHER" id="PTHR45339:SF1">
    <property type="entry name" value="HYBRID SIGNAL TRANSDUCTION HISTIDINE KINASE J"/>
    <property type="match status" value="1"/>
</dbReference>
<dbReference type="Gene3D" id="3.40.50.2300">
    <property type="match status" value="1"/>
</dbReference>
<dbReference type="PROSITE" id="PS50110">
    <property type="entry name" value="RESPONSE_REGULATORY"/>
    <property type="match status" value="1"/>
</dbReference>
<proteinExistence type="predicted"/>